<dbReference type="RefSeq" id="WP_125958610.1">
    <property type="nucleotide sequence ID" value="NZ_NGJT01000050.1"/>
</dbReference>
<dbReference type="Pfam" id="PF05598">
    <property type="entry name" value="DUF772"/>
    <property type="match status" value="1"/>
</dbReference>
<feature type="coiled-coil region" evidence="1">
    <location>
        <begin position="193"/>
        <end position="220"/>
    </location>
</feature>
<dbReference type="InterPro" id="IPR025668">
    <property type="entry name" value="Tnp_DDE_dom"/>
</dbReference>
<organism evidence="4 5">
    <name type="scientific">Vagococcus bubulae</name>
    <dbReference type="NCBI Taxonomy" id="1977868"/>
    <lineage>
        <taxon>Bacteria</taxon>
        <taxon>Bacillati</taxon>
        <taxon>Bacillota</taxon>
        <taxon>Bacilli</taxon>
        <taxon>Lactobacillales</taxon>
        <taxon>Enterococcaceae</taxon>
        <taxon>Vagococcus</taxon>
    </lineage>
</organism>
<reference evidence="4 5" key="1">
    <citation type="submission" date="2017-05" db="EMBL/GenBank/DDBJ databases">
        <title>Vagococcus spp. assemblies.</title>
        <authorList>
            <person name="Gulvik C.A."/>
        </authorList>
    </citation>
    <scope>NUCLEOTIDE SEQUENCE [LARGE SCALE GENOMIC DNA]</scope>
    <source>
        <strain evidence="4 5">SS1994</strain>
    </source>
</reference>
<evidence type="ECO:0000259" key="3">
    <source>
        <dbReference type="Pfam" id="PF13751"/>
    </source>
</evidence>
<feature type="domain" description="Transposase InsH N-terminal" evidence="2">
    <location>
        <begin position="16"/>
        <end position="104"/>
    </location>
</feature>
<dbReference type="Pfam" id="PF13751">
    <property type="entry name" value="DDE_Tnp_1_6"/>
    <property type="match status" value="1"/>
</dbReference>
<proteinExistence type="predicted"/>
<evidence type="ECO:0000259" key="2">
    <source>
        <dbReference type="Pfam" id="PF05598"/>
    </source>
</evidence>
<keyword evidence="5" id="KW-1185">Reference proteome</keyword>
<protein>
    <recommendedName>
        <fullName evidence="6">DDE transposase</fullName>
    </recommendedName>
</protein>
<dbReference type="NCBIfam" id="NF033551">
    <property type="entry name" value="transpos_IS1182"/>
    <property type="match status" value="1"/>
</dbReference>
<dbReference type="PANTHER" id="PTHR33408:SF2">
    <property type="entry name" value="TRANSPOSASE DDE DOMAIN-CONTAINING PROTEIN"/>
    <property type="match status" value="1"/>
</dbReference>
<dbReference type="PANTHER" id="PTHR33408">
    <property type="entry name" value="TRANSPOSASE"/>
    <property type="match status" value="1"/>
</dbReference>
<dbReference type="EMBL" id="NGJT01000050">
    <property type="protein sequence ID" value="RST90484.1"/>
    <property type="molecule type" value="Genomic_DNA"/>
</dbReference>
<dbReference type="InterPro" id="IPR047629">
    <property type="entry name" value="IS1182_transpos"/>
</dbReference>
<comment type="caution">
    <text evidence="4">The sequence shown here is derived from an EMBL/GenBank/DDBJ whole genome shotgun (WGS) entry which is preliminary data.</text>
</comment>
<feature type="domain" description="Transposase DDE" evidence="3">
    <location>
        <begin position="392"/>
        <end position="517"/>
    </location>
</feature>
<keyword evidence="1" id="KW-0175">Coiled coil</keyword>
<evidence type="ECO:0008006" key="6">
    <source>
        <dbReference type="Google" id="ProtNLM"/>
    </source>
</evidence>
<evidence type="ECO:0000313" key="4">
    <source>
        <dbReference type="EMBL" id="RST90484.1"/>
    </source>
</evidence>
<evidence type="ECO:0000313" key="5">
    <source>
        <dbReference type="Proteomes" id="UP000288490"/>
    </source>
</evidence>
<accession>A0A429Z9W9</accession>
<dbReference type="InterPro" id="IPR008490">
    <property type="entry name" value="Transposase_InsH_N"/>
</dbReference>
<dbReference type="Proteomes" id="UP000288490">
    <property type="component" value="Unassembled WGS sequence"/>
</dbReference>
<sequence>MYKDYNMNQVTLSLDLEIYLERNDIVFIINELVESIPEESFKHFQHNMGTSSYHPRMMLKLILCGYTQSIFSGRKIEAMAKDSIRARWLTQSQMPNFRTINRFRVNPHVQYLLKECFIHFRNQLVTQKLINEEAIFIDGTKIEANANKYTFVWKKSINNYEESLTNKSKELYHQLVQEQIIPAIQNEDEPLHLEDLTKITNSLENEVNNLTDKINNENNVEQRKALRNKRIKPRKYLKQFRDFKTRTQKYQQQKAILNKRNSYSKTDNDATFMRMKDDHMKNGQLKPGYNVQIATNNQYVLAYDVFQNPTDFKTLIPFLETIKENYFKLPKYIVADAGYGSEENYQATMDDFERIPLITYTMYQKELKKKYRTNPFNVSNWRYDELLDVYFCPLNRRLKFKRYSTRIDKYGFKRNLKLYECESCKNCPIRSLCTKAKSDKNRVIQKNYNWEYFKAHAKELMNTEETGKIYKQRKIDVEPAFGNLKANLAFTRFSVRGKDKVANELGFALMAINIRKLTAYRQLKDTNELKNKDLRMIFLFLNPYFFILKTI</sequence>
<gene>
    <name evidence="4" type="ORF">CBF36_12125</name>
</gene>
<dbReference type="AlphaFoldDB" id="A0A429Z9W9"/>
<evidence type="ECO:0000256" key="1">
    <source>
        <dbReference type="SAM" id="Coils"/>
    </source>
</evidence>
<name>A0A429Z9W9_9ENTE</name>
<dbReference type="OrthoDB" id="2236403at2"/>